<geneLocation type="mitochondrion" evidence="1"/>
<comment type="caution">
    <text evidence="1">The sequence shown here is derived from an EMBL/GenBank/DDBJ whole genome shotgun (WGS) entry which is preliminary data.</text>
</comment>
<name>A0A101LWX8_PICGL</name>
<accession>A0A101LWX8</accession>
<reference evidence="1" key="1">
    <citation type="journal article" date="2015" name="Genome Biol. Evol.">
        <title>Organellar Genomes of White Spruce (Picea glauca): Assembly and Annotation.</title>
        <authorList>
            <person name="Jackman S.D."/>
            <person name="Warren R.L."/>
            <person name="Gibb E.A."/>
            <person name="Vandervalk B.P."/>
            <person name="Mohamadi H."/>
            <person name="Chu J."/>
            <person name="Raymond A."/>
            <person name="Pleasance S."/>
            <person name="Coope R."/>
            <person name="Wildung M.R."/>
            <person name="Ritland C.E."/>
            <person name="Bousquet J."/>
            <person name="Jones S.J."/>
            <person name="Bohlmann J."/>
            <person name="Birol I."/>
        </authorList>
    </citation>
    <scope>NUCLEOTIDE SEQUENCE [LARGE SCALE GENOMIC DNA]</scope>
    <source>
        <tissue evidence="1">Flushing bud</tissue>
    </source>
</reference>
<proteinExistence type="predicted"/>
<dbReference type="AlphaFoldDB" id="A0A101LWX8"/>
<organism evidence="1">
    <name type="scientific">Picea glauca</name>
    <name type="common">White spruce</name>
    <name type="synonym">Pinus glauca</name>
    <dbReference type="NCBI Taxonomy" id="3330"/>
    <lineage>
        <taxon>Eukaryota</taxon>
        <taxon>Viridiplantae</taxon>
        <taxon>Streptophyta</taxon>
        <taxon>Embryophyta</taxon>
        <taxon>Tracheophyta</taxon>
        <taxon>Spermatophyta</taxon>
        <taxon>Pinopsida</taxon>
        <taxon>Pinidae</taxon>
        <taxon>Conifers I</taxon>
        <taxon>Pinales</taxon>
        <taxon>Pinaceae</taxon>
        <taxon>Picea</taxon>
    </lineage>
</organism>
<keyword evidence="1" id="KW-0496">Mitochondrion</keyword>
<protein>
    <submittedName>
        <fullName evidence="1">Uncharacterized protein</fullName>
    </submittedName>
</protein>
<dbReference type="EMBL" id="LKAM01000009">
    <property type="protein sequence ID" value="KUM46845.1"/>
    <property type="molecule type" value="Genomic_DNA"/>
</dbReference>
<sequence>MIFHSMYFMDPQCTLFGGHTSFPSGHGYAYLEEGSHLILWFLLAGNLRILGLLDSSLIRLSNSFKLYNVFQSSTPLLPSHIRGNIL</sequence>
<gene>
    <name evidence="1" type="ORF">ABT39_MTgene6300</name>
</gene>
<evidence type="ECO:0000313" key="1">
    <source>
        <dbReference type="EMBL" id="KUM46845.1"/>
    </source>
</evidence>